<comment type="similarity">
    <text evidence="1">Belongs to the peptidase S8 family.</text>
</comment>
<evidence type="ECO:0000256" key="1">
    <source>
        <dbReference type="ARBA" id="ARBA00011073"/>
    </source>
</evidence>
<dbReference type="GO" id="GO:0006508">
    <property type="term" value="P:proteolysis"/>
    <property type="evidence" value="ECO:0007669"/>
    <property type="project" value="InterPro"/>
</dbReference>
<feature type="domain" description="Inhibitor I9" evidence="3">
    <location>
        <begin position="42"/>
        <end position="108"/>
    </location>
</feature>
<sequence length="173" mass="19118">MLVVAFFIKVVAFFVKVVSIFIRGRTVEDLQVDLSSGNQEFYIVYLGDSPVFKDSIVDSHINLLPDVVGSYVNNFNAFAAKLSPDEAKQLESSRGLVSVFPNQQRKLHTTKTWDFLGFPQNVKRKAKLESNLVAGLIDTGITPVSESFNDKGFGAPPAKWKGSCCPYANFSCN</sequence>
<dbReference type="Gramene" id="RZC61967">
    <property type="protein sequence ID" value="RZC61967"/>
    <property type="gene ID" value="C5167_023716"/>
</dbReference>
<reference evidence="4 5" key="1">
    <citation type="journal article" date="2018" name="Science">
        <title>The opium poppy genome and morphinan production.</title>
        <authorList>
            <person name="Guo L."/>
            <person name="Winzer T."/>
            <person name="Yang X."/>
            <person name="Li Y."/>
            <person name="Ning Z."/>
            <person name="He Z."/>
            <person name="Teodor R."/>
            <person name="Lu Y."/>
            <person name="Bowser T.A."/>
            <person name="Graham I.A."/>
            <person name="Ye K."/>
        </authorList>
    </citation>
    <scope>NUCLEOTIDE SEQUENCE [LARGE SCALE GENOMIC DNA]</scope>
    <source>
        <strain evidence="5">cv. HN1</strain>
        <tissue evidence="4">Leaves</tissue>
    </source>
</reference>
<accession>A0A4Y7JMK5</accession>
<dbReference type="EMBL" id="CM010719">
    <property type="protein sequence ID" value="RZC61967.1"/>
    <property type="molecule type" value="Genomic_DNA"/>
</dbReference>
<proteinExistence type="inferred from homology"/>
<evidence type="ECO:0000313" key="4">
    <source>
        <dbReference type="EMBL" id="RZC61967.1"/>
    </source>
</evidence>
<dbReference type="InterPro" id="IPR045051">
    <property type="entry name" value="SBT"/>
</dbReference>
<keyword evidence="5" id="KW-1185">Reference proteome</keyword>
<dbReference type="Proteomes" id="UP000316621">
    <property type="component" value="Chromosome 5"/>
</dbReference>
<gene>
    <name evidence="4" type="ORF">C5167_023716</name>
</gene>
<organism evidence="4 5">
    <name type="scientific">Papaver somniferum</name>
    <name type="common">Opium poppy</name>
    <dbReference type="NCBI Taxonomy" id="3469"/>
    <lineage>
        <taxon>Eukaryota</taxon>
        <taxon>Viridiplantae</taxon>
        <taxon>Streptophyta</taxon>
        <taxon>Embryophyta</taxon>
        <taxon>Tracheophyta</taxon>
        <taxon>Spermatophyta</taxon>
        <taxon>Magnoliopsida</taxon>
        <taxon>Ranunculales</taxon>
        <taxon>Papaveraceae</taxon>
        <taxon>Papaveroideae</taxon>
        <taxon>Papaver</taxon>
    </lineage>
</organism>
<dbReference type="InterPro" id="IPR036852">
    <property type="entry name" value="Peptidase_S8/S53_dom_sf"/>
</dbReference>
<dbReference type="GO" id="GO:0004252">
    <property type="term" value="F:serine-type endopeptidase activity"/>
    <property type="evidence" value="ECO:0007669"/>
    <property type="project" value="InterPro"/>
</dbReference>
<dbReference type="Gene3D" id="3.30.70.80">
    <property type="entry name" value="Peptidase S8 propeptide/proteinase inhibitor I9"/>
    <property type="match status" value="1"/>
</dbReference>
<evidence type="ECO:0000256" key="2">
    <source>
        <dbReference type="ARBA" id="ARBA00022729"/>
    </source>
</evidence>
<dbReference type="Pfam" id="PF05922">
    <property type="entry name" value="Inhibitor_I9"/>
    <property type="match status" value="1"/>
</dbReference>
<dbReference type="InterPro" id="IPR010259">
    <property type="entry name" value="S8pro/Inhibitor_I9"/>
</dbReference>
<dbReference type="PANTHER" id="PTHR10795">
    <property type="entry name" value="PROPROTEIN CONVERTASE SUBTILISIN/KEXIN"/>
    <property type="match status" value="1"/>
</dbReference>
<name>A0A4Y7JMK5_PAPSO</name>
<dbReference type="STRING" id="3469.A0A4Y7JMK5"/>
<evidence type="ECO:0000313" key="5">
    <source>
        <dbReference type="Proteomes" id="UP000316621"/>
    </source>
</evidence>
<protein>
    <recommendedName>
        <fullName evidence="3">Inhibitor I9 domain-containing protein</fullName>
    </recommendedName>
</protein>
<keyword evidence="2" id="KW-0732">Signal</keyword>
<dbReference type="OMA" id="RASHLEM"/>
<dbReference type="Gene3D" id="3.40.50.200">
    <property type="entry name" value="Peptidase S8/S53 domain"/>
    <property type="match status" value="1"/>
</dbReference>
<dbReference type="AlphaFoldDB" id="A0A4Y7JMK5"/>
<evidence type="ECO:0000259" key="3">
    <source>
        <dbReference type="Pfam" id="PF05922"/>
    </source>
</evidence>
<feature type="non-terminal residue" evidence="4">
    <location>
        <position position="173"/>
    </location>
</feature>
<dbReference type="InterPro" id="IPR037045">
    <property type="entry name" value="S8pro/Inhibitor_I9_sf"/>
</dbReference>